<accession>A0ACB8W1K3</accession>
<proteinExistence type="predicted"/>
<evidence type="ECO:0000313" key="2">
    <source>
        <dbReference type="Proteomes" id="UP000831701"/>
    </source>
</evidence>
<dbReference type="EMBL" id="CM041546">
    <property type="protein sequence ID" value="KAI3361591.1"/>
    <property type="molecule type" value="Genomic_DNA"/>
</dbReference>
<name>A0ACB8W1K3_9TELE</name>
<organism evidence="1 2">
    <name type="scientific">Scortum barcoo</name>
    <name type="common">barcoo grunter</name>
    <dbReference type="NCBI Taxonomy" id="214431"/>
    <lineage>
        <taxon>Eukaryota</taxon>
        <taxon>Metazoa</taxon>
        <taxon>Chordata</taxon>
        <taxon>Craniata</taxon>
        <taxon>Vertebrata</taxon>
        <taxon>Euteleostomi</taxon>
        <taxon>Actinopterygii</taxon>
        <taxon>Neopterygii</taxon>
        <taxon>Teleostei</taxon>
        <taxon>Neoteleostei</taxon>
        <taxon>Acanthomorphata</taxon>
        <taxon>Eupercaria</taxon>
        <taxon>Centrarchiformes</taxon>
        <taxon>Terapontoidei</taxon>
        <taxon>Terapontidae</taxon>
        <taxon>Scortum</taxon>
    </lineage>
</organism>
<keyword evidence="2" id="KW-1185">Reference proteome</keyword>
<sequence length="182" mass="20127">MIRKGKDCYRRKMEHQLQQNNISGIWKGLKTITGFKEPKSQPVGDQRLVPPVHCSSCAHSPISQPSDHSNPTHPAHILSCAPPPSSPLLQLVLPHNTPALGEVCIVPVPKIPHPKKLISYRLVTLTYLMKTLERLVLVHLCPLVSSFMDPLQFAHQPGIGVDDAVISPSHLPHSLREGLKHC</sequence>
<dbReference type="Proteomes" id="UP000831701">
    <property type="component" value="Chromosome 16"/>
</dbReference>
<gene>
    <name evidence="1" type="ORF">L3Q82_013734</name>
</gene>
<evidence type="ECO:0000313" key="1">
    <source>
        <dbReference type="EMBL" id="KAI3361591.1"/>
    </source>
</evidence>
<protein>
    <submittedName>
        <fullName evidence="1">Uncharacterized protein</fullName>
    </submittedName>
</protein>
<comment type="caution">
    <text evidence="1">The sequence shown here is derived from an EMBL/GenBank/DDBJ whole genome shotgun (WGS) entry which is preliminary data.</text>
</comment>
<reference evidence="1" key="1">
    <citation type="submission" date="2022-04" db="EMBL/GenBank/DDBJ databases">
        <title>Jade perch genome.</title>
        <authorList>
            <person name="Chao B."/>
        </authorList>
    </citation>
    <scope>NUCLEOTIDE SEQUENCE</scope>
    <source>
        <strain evidence="1">CB-2022</strain>
    </source>
</reference>